<name>W2L8R7_PHYNI</name>
<proteinExistence type="predicted"/>
<dbReference type="AlphaFoldDB" id="W2L8R7"/>
<dbReference type="OrthoDB" id="128993at2759"/>
<sequence>MRDRVDSQHQSSLDAGQRFKYTRIRQDYDLFKYITGLSGVGICPETGMPTVDDEVWEHLMPSKHMARSGTVDSTYFQFHGDMNA</sequence>
<dbReference type="Proteomes" id="UP000054423">
    <property type="component" value="Unassembled WGS sequence"/>
</dbReference>
<feature type="non-terminal residue" evidence="1">
    <location>
        <position position="84"/>
    </location>
</feature>
<evidence type="ECO:0000313" key="1">
    <source>
        <dbReference type="EMBL" id="ETL93025.1"/>
    </source>
</evidence>
<protein>
    <submittedName>
        <fullName evidence="1">Uncharacterized protein</fullName>
    </submittedName>
</protein>
<dbReference type="EMBL" id="KI679713">
    <property type="protein sequence ID" value="ETL93025.1"/>
    <property type="molecule type" value="Genomic_DNA"/>
</dbReference>
<gene>
    <name evidence="1" type="ORF">L917_08730</name>
</gene>
<accession>W2L8R7</accession>
<reference evidence="1" key="1">
    <citation type="submission" date="2013-11" db="EMBL/GenBank/DDBJ databases">
        <title>The Genome Sequence of Phytophthora parasitica CHvinca01.</title>
        <authorList>
            <consortium name="The Broad Institute Genomics Platform"/>
            <person name="Russ C."/>
            <person name="Tyler B."/>
            <person name="Panabieres F."/>
            <person name="Shan W."/>
            <person name="Tripathy S."/>
            <person name="Grunwald N."/>
            <person name="Machado M."/>
            <person name="Johnson C.S."/>
            <person name="Arredondo F."/>
            <person name="Hong C."/>
            <person name="Coffey M."/>
            <person name="Young S.K."/>
            <person name="Zeng Q."/>
            <person name="Gargeya S."/>
            <person name="Fitzgerald M."/>
            <person name="Abouelleil A."/>
            <person name="Alvarado L."/>
            <person name="Chapman S.B."/>
            <person name="Gainer-Dewar J."/>
            <person name="Goldberg J."/>
            <person name="Griggs A."/>
            <person name="Gujja S."/>
            <person name="Hansen M."/>
            <person name="Howarth C."/>
            <person name="Imamovic A."/>
            <person name="Ireland A."/>
            <person name="Larimer J."/>
            <person name="McCowan C."/>
            <person name="Murphy C."/>
            <person name="Pearson M."/>
            <person name="Poon T.W."/>
            <person name="Priest M."/>
            <person name="Roberts A."/>
            <person name="Saif S."/>
            <person name="Shea T."/>
            <person name="Sykes S."/>
            <person name="Wortman J."/>
            <person name="Nusbaum C."/>
            <person name="Birren B."/>
        </authorList>
    </citation>
    <scope>NUCLEOTIDE SEQUENCE [LARGE SCALE GENOMIC DNA]</scope>
    <source>
        <strain evidence="1">CHvinca01</strain>
    </source>
</reference>
<organism evidence="1">
    <name type="scientific">Phytophthora nicotianae</name>
    <name type="common">Potato buckeye rot agent</name>
    <name type="synonym">Phytophthora parasitica</name>
    <dbReference type="NCBI Taxonomy" id="4792"/>
    <lineage>
        <taxon>Eukaryota</taxon>
        <taxon>Sar</taxon>
        <taxon>Stramenopiles</taxon>
        <taxon>Oomycota</taxon>
        <taxon>Peronosporomycetes</taxon>
        <taxon>Peronosporales</taxon>
        <taxon>Peronosporaceae</taxon>
        <taxon>Phytophthora</taxon>
    </lineage>
</organism>